<sequence>MLGRDVVERRIGELLGGEPCGGRALLVEGPIGVGRTTTLRLIADRAVERGYAVLSATGSRAERSVPLGVARQMVGPRSPDPVTGVPRAPDDRVLQFESVTADLLGRVGDHAGPLMFVLDDLQLADPESLELLLYLLRRVPPRSVVLVAAVQTPQSAAADSAAFLAEVSRTLRLDRLRLDRLSPDEVREHLAARLGGERVEELAHEAVALSGGSPLLLDALVEDLVHGAASGSERYARAVVAGVHRGGPVVTEVAAALAVLAETSAAADPSTGEVAQVAGVTREAAEAALVTLAEAGLPTGPGYPVTAARDAVLDRIGPARRADMHLAAAQVAREAGRPVSVVVEHLLAAGDRCRADVPWAVDALVEAADRAVLDQEPEHAARCLQVAWHHCPAGRESTPRGPARRRAVAGPAARVAAPARGGAPAGGGRPRRGGGGAAAGVARPDGGGRRAALRPRTGR</sequence>
<organism evidence="5 6">
    <name type="scientific">Pseudonocardia tropica</name>
    <dbReference type="NCBI Taxonomy" id="681289"/>
    <lineage>
        <taxon>Bacteria</taxon>
        <taxon>Bacillati</taxon>
        <taxon>Actinomycetota</taxon>
        <taxon>Actinomycetes</taxon>
        <taxon>Pseudonocardiales</taxon>
        <taxon>Pseudonocardiaceae</taxon>
        <taxon>Pseudonocardia</taxon>
    </lineage>
</organism>
<gene>
    <name evidence="5" type="ORF">WHI96_19785</name>
</gene>
<dbReference type="EMBL" id="JBEDNP010000012">
    <property type="protein sequence ID" value="MEQ3541056.1"/>
    <property type="molecule type" value="Genomic_DNA"/>
</dbReference>
<dbReference type="SMART" id="SM00382">
    <property type="entry name" value="AAA"/>
    <property type="match status" value="1"/>
</dbReference>
<proteinExistence type="predicted"/>
<dbReference type="PANTHER" id="PTHR16305:SF35">
    <property type="entry name" value="TRANSCRIPTIONAL ACTIVATOR DOMAIN"/>
    <property type="match status" value="1"/>
</dbReference>
<dbReference type="InterPro" id="IPR003593">
    <property type="entry name" value="AAA+_ATPase"/>
</dbReference>
<dbReference type="RefSeq" id="WP_345644719.1">
    <property type="nucleotide sequence ID" value="NZ_BAABLY010000027.1"/>
</dbReference>
<dbReference type="GO" id="GO:0005524">
    <property type="term" value="F:ATP binding"/>
    <property type="evidence" value="ECO:0007669"/>
    <property type="project" value="UniProtKB-KW"/>
</dbReference>
<accession>A0ABV1JYL1</accession>
<feature type="domain" description="AAA+ ATPase" evidence="4">
    <location>
        <begin position="21"/>
        <end position="177"/>
    </location>
</feature>
<reference evidence="5 6" key="1">
    <citation type="submission" date="2024-03" db="EMBL/GenBank/DDBJ databases">
        <title>Draft genome sequence of Pseudonocardia tropica JCM 19149.</title>
        <authorList>
            <person name="Butdee W."/>
            <person name="Duangmal K."/>
        </authorList>
    </citation>
    <scope>NUCLEOTIDE SEQUENCE [LARGE SCALE GENOMIC DNA]</scope>
    <source>
        <strain evidence="5 6">JCM 19149</strain>
    </source>
</reference>
<evidence type="ECO:0000259" key="4">
    <source>
        <dbReference type="SMART" id="SM00382"/>
    </source>
</evidence>
<dbReference type="Pfam" id="PF13191">
    <property type="entry name" value="AAA_16"/>
    <property type="match status" value="1"/>
</dbReference>
<evidence type="ECO:0000313" key="5">
    <source>
        <dbReference type="EMBL" id="MEQ3541056.1"/>
    </source>
</evidence>
<dbReference type="InterPro" id="IPR027417">
    <property type="entry name" value="P-loop_NTPase"/>
</dbReference>
<keyword evidence="6" id="KW-1185">Reference proteome</keyword>
<evidence type="ECO:0000256" key="1">
    <source>
        <dbReference type="ARBA" id="ARBA00022741"/>
    </source>
</evidence>
<dbReference type="SUPFAM" id="SSF52540">
    <property type="entry name" value="P-loop containing nucleoside triphosphate hydrolases"/>
    <property type="match status" value="1"/>
</dbReference>
<keyword evidence="1" id="KW-0547">Nucleotide-binding</keyword>
<feature type="compositionally biased region" description="Gly residues" evidence="3">
    <location>
        <begin position="423"/>
        <end position="438"/>
    </location>
</feature>
<dbReference type="Proteomes" id="UP001464923">
    <property type="component" value="Unassembled WGS sequence"/>
</dbReference>
<name>A0ABV1JYL1_9PSEU</name>
<comment type="caution">
    <text evidence="5">The sequence shown here is derived from an EMBL/GenBank/DDBJ whole genome shotgun (WGS) entry which is preliminary data.</text>
</comment>
<feature type="compositionally biased region" description="Low complexity" evidence="3">
    <location>
        <begin position="408"/>
        <end position="422"/>
    </location>
</feature>
<dbReference type="PANTHER" id="PTHR16305">
    <property type="entry name" value="TESTICULAR SOLUBLE ADENYLYL CYCLASE"/>
    <property type="match status" value="1"/>
</dbReference>
<evidence type="ECO:0000256" key="2">
    <source>
        <dbReference type="ARBA" id="ARBA00022840"/>
    </source>
</evidence>
<protein>
    <submittedName>
        <fullName evidence="5">ATP-binding protein</fullName>
    </submittedName>
</protein>
<keyword evidence="2 5" id="KW-0067">ATP-binding</keyword>
<evidence type="ECO:0000313" key="6">
    <source>
        <dbReference type="Proteomes" id="UP001464923"/>
    </source>
</evidence>
<dbReference type="InterPro" id="IPR041664">
    <property type="entry name" value="AAA_16"/>
</dbReference>
<feature type="region of interest" description="Disordered" evidence="3">
    <location>
        <begin position="394"/>
        <end position="459"/>
    </location>
</feature>
<evidence type="ECO:0000256" key="3">
    <source>
        <dbReference type="SAM" id="MobiDB-lite"/>
    </source>
</evidence>